<feature type="transmembrane region" description="Helical" evidence="7">
    <location>
        <begin position="76"/>
        <end position="98"/>
    </location>
</feature>
<dbReference type="InterPro" id="IPR000849">
    <property type="entry name" value="Sugar_P_transporter"/>
</dbReference>
<dbReference type="EMBL" id="PDDX01000001">
    <property type="protein sequence ID" value="PHI29108.1"/>
    <property type="molecule type" value="Genomic_DNA"/>
</dbReference>
<dbReference type="PROSITE" id="PS50850">
    <property type="entry name" value="MFS"/>
    <property type="match status" value="1"/>
</dbReference>
<feature type="transmembrane region" description="Helical" evidence="7">
    <location>
        <begin position="167"/>
        <end position="189"/>
    </location>
</feature>
<evidence type="ECO:0000256" key="1">
    <source>
        <dbReference type="ARBA" id="ARBA00004651"/>
    </source>
</evidence>
<feature type="transmembrane region" description="Helical" evidence="7">
    <location>
        <begin position="195"/>
        <end position="214"/>
    </location>
</feature>
<evidence type="ECO:0000256" key="7">
    <source>
        <dbReference type="SAM" id="Phobius"/>
    </source>
</evidence>
<dbReference type="SUPFAM" id="SSF103473">
    <property type="entry name" value="MFS general substrate transporter"/>
    <property type="match status" value="1"/>
</dbReference>
<keyword evidence="4 7" id="KW-1133">Transmembrane helix</keyword>
<feature type="transmembrane region" description="Helical" evidence="7">
    <location>
        <begin position="36"/>
        <end position="53"/>
    </location>
</feature>
<evidence type="ECO:0000313" key="10">
    <source>
        <dbReference type="EMBL" id="VFS47271.1"/>
    </source>
</evidence>
<dbReference type="Proteomes" id="UP000224974">
    <property type="component" value="Unassembled WGS sequence"/>
</dbReference>
<dbReference type="Pfam" id="PF07690">
    <property type="entry name" value="MFS_1"/>
    <property type="match status" value="1"/>
</dbReference>
<dbReference type="PANTHER" id="PTHR11662:SF399">
    <property type="entry name" value="FI19708P1-RELATED"/>
    <property type="match status" value="1"/>
</dbReference>
<dbReference type="STRING" id="1111728.GCA_000427805_00729"/>
<sequence length="449" mass="48690">MERNEATLSAGENIDKGRISPEVSATVARPSRIKRIQTVAMLMLFFAAVINYLDRSSLSVANLTIREELGLSATEIGALLSIFSLAYGFAQLPCGALLDRKGPRIMLGLGMFFWSLFQAAAGMVHTFAQFALVRIGLGIGEAPMNPCGVKVINDWFNIKDRGMPMGIFNAASTIGMAISPPILAAMMLMMGWRGMFITIGLFGIALSIGWYMIYRDRGSFALTTEEEKYLNEGSVASKKEPMSFKEWRSLFKNKTMWGMMLGFSGINYTAWLYLAWLPGYLQTTYNLNLASTGMYAAIPFLFGAAGMLSNGFVTDAMVRRGMNPIKSRKICIAIGMFCSAAFTAVVAQADSTGMAVVLIGMALFCIHFAGTSCWGLIHVAVPSRMTASVGSIQNFASFLFASIAPIATGWILDTTKSFNLALAICSGVTVLGAFAYIFLVRSPIKDSDI</sequence>
<name>A0A2C6DFP9_9GAMM</name>
<evidence type="ECO:0000256" key="5">
    <source>
        <dbReference type="ARBA" id="ARBA00023136"/>
    </source>
</evidence>
<keyword evidence="5 7" id="KW-0472">Membrane</keyword>
<dbReference type="RefSeq" id="WP_029096308.1">
    <property type="nucleotide sequence ID" value="NZ_CAADJA010000002.1"/>
</dbReference>
<dbReference type="OrthoDB" id="9773957at2"/>
<feature type="domain" description="Major facilitator superfamily (MFS) profile" evidence="8">
    <location>
        <begin position="40"/>
        <end position="444"/>
    </location>
</feature>
<dbReference type="InterPro" id="IPR020846">
    <property type="entry name" value="MFS_dom"/>
</dbReference>
<dbReference type="CDD" id="cd17319">
    <property type="entry name" value="MFS_ExuT_GudP_like"/>
    <property type="match status" value="1"/>
</dbReference>
<evidence type="ECO:0000313" key="9">
    <source>
        <dbReference type="EMBL" id="PHI29108.1"/>
    </source>
</evidence>
<gene>
    <name evidence="10" type="primary">yjjL_3</name>
    <name evidence="9" type="ORF">CRN84_07125</name>
    <name evidence="10" type="ORF">NCTC12282_02206</name>
</gene>
<evidence type="ECO:0000256" key="2">
    <source>
        <dbReference type="ARBA" id="ARBA00022475"/>
    </source>
</evidence>
<keyword evidence="3 7" id="KW-0812">Transmembrane</keyword>
<feature type="transmembrane region" description="Helical" evidence="7">
    <location>
        <begin position="355"/>
        <end position="380"/>
    </location>
</feature>
<reference evidence="11" key="1">
    <citation type="submission" date="2017-09" db="EMBL/GenBank/DDBJ databases">
        <title>FDA dAtabase for Regulatory Grade micrObial Sequences (FDA-ARGOS): Supporting development and validation of Infectious Disease Dx tests.</title>
        <authorList>
            <person name="Minogue T."/>
            <person name="Wolcott M."/>
            <person name="Wasieloski L."/>
            <person name="Aguilar W."/>
            <person name="Moore D."/>
            <person name="Tallon L."/>
            <person name="Sadzewicz L."/>
            <person name="Ott S."/>
            <person name="Zhao X."/>
            <person name="Nagaraj S."/>
            <person name="Vavikolanu K."/>
            <person name="Aluvathingal J."/>
            <person name="Nadendla S."/>
            <person name="Sichtig H."/>
        </authorList>
    </citation>
    <scope>NUCLEOTIDE SEQUENCE [LARGE SCALE GENOMIC DNA]</scope>
    <source>
        <strain evidence="11">FDAARGOS_387</strain>
    </source>
</reference>
<evidence type="ECO:0000256" key="4">
    <source>
        <dbReference type="ARBA" id="ARBA00022989"/>
    </source>
</evidence>
<evidence type="ECO:0000313" key="12">
    <source>
        <dbReference type="Proteomes" id="UP000373449"/>
    </source>
</evidence>
<evidence type="ECO:0000313" key="11">
    <source>
        <dbReference type="Proteomes" id="UP000224974"/>
    </source>
</evidence>
<dbReference type="Proteomes" id="UP000373449">
    <property type="component" value="Unassembled WGS sequence"/>
</dbReference>
<feature type="transmembrane region" description="Helical" evidence="7">
    <location>
        <begin position="255"/>
        <end position="276"/>
    </location>
</feature>
<dbReference type="PANTHER" id="PTHR11662">
    <property type="entry name" value="SOLUTE CARRIER FAMILY 17"/>
    <property type="match status" value="1"/>
</dbReference>
<accession>A0A2C6DFP9</accession>
<comment type="subcellular location">
    <subcellularLocation>
        <location evidence="1">Cell membrane</location>
        <topology evidence="1">Multi-pass membrane protein</topology>
    </subcellularLocation>
</comment>
<organism evidence="9 11">
    <name type="scientific">Budvicia aquatica</name>
    <dbReference type="NCBI Taxonomy" id="82979"/>
    <lineage>
        <taxon>Bacteria</taxon>
        <taxon>Pseudomonadati</taxon>
        <taxon>Pseudomonadota</taxon>
        <taxon>Gammaproteobacteria</taxon>
        <taxon>Enterobacterales</taxon>
        <taxon>Budviciaceae</taxon>
        <taxon>Budvicia</taxon>
    </lineage>
</organism>
<dbReference type="GO" id="GO:0022857">
    <property type="term" value="F:transmembrane transporter activity"/>
    <property type="evidence" value="ECO:0007669"/>
    <property type="project" value="InterPro"/>
</dbReference>
<feature type="transmembrane region" description="Helical" evidence="7">
    <location>
        <begin position="330"/>
        <end position="349"/>
    </location>
</feature>
<dbReference type="EMBL" id="CAADJA010000002">
    <property type="protein sequence ID" value="VFS47271.1"/>
    <property type="molecule type" value="Genomic_DNA"/>
</dbReference>
<proteinExistence type="inferred from homology"/>
<feature type="transmembrane region" description="Helical" evidence="7">
    <location>
        <begin position="296"/>
        <end position="318"/>
    </location>
</feature>
<reference evidence="10 12" key="3">
    <citation type="submission" date="2019-03" db="EMBL/GenBank/DDBJ databases">
        <authorList>
            <consortium name="Pathogen Informatics"/>
        </authorList>
    </citation>
    <scope>NUCLEOTIDE SEQUENCE [LARGE SCALE GENOMIC DNA]</scope>
    <source>
        <strain evidence="10 12">NCTC12282</strain>
    </source>
</reference>
<dbReference type="AlphaFoldDB" id="A0A2C6DFP9"/>
<feature type="transmembrane region" description="Helical" evidence="7">
    <location>
        <begin position="392"/>
        <end position="412"/>
    </location>
</feature>
<dbReference type="InterPro" id="IPR050382">
    <property type="entry name" value="MFS_Na/Anion_cotransporter"/>
</dbReference>
<dbReference type="InterPro" id="IPR011701">
    <property type="entry name" value="MFS"/>
</dbReference>
<dbReference type="InterPro" id="IPR036259">
    <property type="entry name" value="MFS_trans_sf"/>
</dbReference>
<dbReference type="PIRSF" id="PIRSF002808">
    <property type="entry name" value="Hexose_phosphate_transp"/>
    <property type="match status" value="1"/>
</dbReference>
<reference evidence="9" key="2">
    <citation type="submission" date="2017-09" db="EMBL/GenBank/DDBJ databases">
        <title>FDA dAtabase for Regulatory Grade micrObial Sequences (FDA-ARGOS): Supporting development and validation of Infectious Disease Dx tests.</title>
        <authorList>
            <person name="Minogue T."/>
            <person name="Wolcott M."/>
            <person name="Wasieloski L."/>
            <person name="Aguilar W."/>
            <person name="Moore D."/>
            <person name="Tallon L.J."/>
            <person name="Sadzewicz L."/>
            <person name="Ott S."/>
            <person name="Zhao X."/>
            <person name="Nagaraj S."/>
            <person name="Vavikolanu K."/>
            <person name="Aluvathingal J."/>
            <person name="Nadendla S."/>
            <person name="Sichtig H."/>
        </authorList>
    </citation>
    <scope>NUCLEOTIDE SEQUENCE</scope>
    <source>
        <strain evidence="9">FDAARGOS_387</strain>
    </source>
</reference>
<dbReference type="GO" id="GO:0005886">
    <property type="term" value="C:plasma membrane"/>
    <property type="evidence" value="ECO:0007669"/>
    <property type="project" value="UniProtKB-SubCell"/>
</dbReference>
<evidence type="ECO:0000256" key="6">
    <source>
        <dbReference type="ARBA" id="ARBA00038514"/>
    </source>
</evidence>
<protein>
    <submittedName>
        <fullName evidence="10">L-galactonate transporter</fullName>
    </submittedName>
    <submittedName>
        <fullName evidence="9">MFS transporter</fullName>
    </submittedName>
</protein>
<keyword evidence="11" id="KW-1185">Reference proteome</keyword>
<feature type="transmembrane region" description="Helical" evidence="7">
    <location>
        <begin position="418"/>
        <end position="439"/>
    </location>
</feature>
<keyword evidence="2" id="KW-1003">Cell membrane</keyword>
<dbReference type="Gene3D" id="1.20.1250.20">
    <property type="entry name" value="MFS general substrate transporter like domains"/>
    <property type="match status" value="2"/>
</dbReference>
<evidence type="ECO:0000259" key="8">
    <source>
        <dbReference type="PROSITE" id="PS50850"/>
    </source>
</evidence>
<evidence type="ECO:0000256" key="3">
    <source>
        <dbReference type="ARBA" id="ARBA00022692"/>
    </source>
</evidence>
<comment type="similarity">
    <text evidence="6">Belongs to the major facilitator superfamily. Phthalate permease family.</text>
</comment>